<keyword evidence="2" id="KW-1185">Reference proteome</keyword>
<dbReference type="WBParaSite" id="nRc.2.0.1.t37565-RA">
    <property type="protein sequence ID" value="nRc.2.0.1.t37565-RA"/>
    <property type="gene ID" value="nRc.2.0.1.g37565"/>
</dbReference>
<name>A0A915KGQ4_ROMCU</name>
<keyword evidence="1" id="KW-0472">Membrane</keyword>
<sequence>MIEYPKPGTRIEWQFFSTTQKHLLSKSHDPTNLQTSGVVVAFLVIVVVVVGVVGVAVRIGSRVVVDASKARVTVVTACVVVVVVVVDAAVVVDPPFAVGAHFAAASSQKLPFRSPNCLTLKGLLTACEILNLKNPGYPELADENLSLHSTLAPDRPSTRHTWSVTSGVAQKLNITSSKAPP</sequence>
<proteinExistence type="predicted"/>
<reference evidence="3" key="1">
    <citation type="submission" date="2022-11" db="UniProtKB">
        <authorList>
            <consortium name="WormBaseParasite"/>
        </authorList>
    </citation>
    <scope>IDENTIFICATION</scope>
</reference>
<feature type="transmembrane region" description="Helical" evidence="1">
    <location>
        <begin position="72"/>
        <end position="92"/>
    </location>
</feature>
<dbReference type="AlphaFoldDB" id="A0A915KGQ4"/>
<feature type="transmembrane region" description="Helical" evidence="1">
    <location>
        <begin position="38"/>
        <end position="60"/>
    </location>
</feature>
<accession>A0A915KGQ4</accession>
<organism evidence="2 3">
    <name type="scientific">Romanomermis culicivorax</name>
    <name type="common">Nematode worm</name>
    <dbReference type="NCBI Taxonomy" id="13658"/>
    <lineage>
        <taxon>Eukaryota</taxon>
        <taxon>Metazoa</taxon>
        <taxon>Ecdysozoa</taxon>
        <taxon>Nematoda</taxon>
        <taxon>Enoplea</taxon>
        <taxon>Dorylaimia</taxon>
        <taxon>Mermithida</taxon>
        <taxon>Mermithoidea</taxon>
        <taxon>Mermithidae</taxon>
        <taxon>Romanomermis</taxon>
    </lineage>
</organism>
<evidence type="ECO:0000313" key="3">
    <source>
        <dbReference type="WBParaSite" id="nRc.2.0.1.t37565-RA"/>
    </source>
</evidence>
<dbReference type="Proteomes" id="UP000887565">
    <property type="component" value="Unplaced"/>
</dbReference>
<evidence type="ECO:0000256" key="1">
    <source>
        <dbReference type="SAM" id="Phobius"/>
    </source>
</evidence>
<keyword evidence="1" id="KW-1133">Transmembrane helix</keyword>
<protein>
    <submittedName>
        <fullName evidence="3">Uncharacterized protein</fullName>
    </submittedName>
</protein>
<keyword evidence="1" id="KW-0812">Transmembrane</keyword>
<evidence type="ECO:0000313" key="2">
    <source>
        <dbReference type="Proteomes" id="UP000887565"/>
    </source>
</evidence>